<comment type="caution">
    <text evidence="1">The sequence shown here is derived from an EMBL/GenBank/DDBJ whole genome shotgun (WGS) entry which is preliminary data.</text>
</comment>
<name>A0A9W6YN73_9STRA</name>
<keyword evidence="2" id="KW-1185">Reference proteome</keyword>
<organism evidence="1 2">
    <name type="scientific">Phytophthora fragariaefolia</name>
    <dbReference type="NCBI Taxonomy" id="1490495"/>
    <lineage>
        <taxon>Eukaryota</taxon>
        <taxon>Sar</taxon>
        <taxon>Stramenopiles</taxon>
        <taxon>Oomycota</taxon>
        <taxon>Peronosporomycetes</taxon>
        <taxon>Peronosporales</taxon>
        <taxon>Peronosporaceae</taxon>
        <taxon>Phytophthora</taxon>
    </lineage>
</organism>
<gene>
    <name evidence="1" type="ORF">Pfra01_002945400</name>
</gene>
<dbReference type="EMBL" id="BSXT01018882">
    <property type="protein sequence ID" value="GMG15452.1"/>
    <property type="molecule type" value="Genomic_DNA"/>
</dbReference>
<dbReference type="OrthoDB" id="121604at2759"/>
<dbReference type="AlphaFoldDB" id="A0A9W6YN73"/>
<dbReference type="Proteomes" id="UP001165121">
    <property type="component" value="Unassembled WGS sequence"/>
</dbReference>
<sequence length="172" mass="18902">MKAPGSDTEDRDRPETWASAQLEQLEDNWKRKTQQTFLTDDSIMKVMRLKIVGTLQGPVTAPVVTTDKLGAIQMLMHLLKEARIVQGTFEVGELLDRGVSDITGSTMALHSRLTPLVGSTKVEVDSVPATSPRSPEYQTRSFQYASAMSEAKSETSIDMQRMPLCPSGAAML</sequence>
<evidence type="ECO:0000313" key="2">
    <source>
        <dbReference type="Proteomes" id="UP001165121"/>
    </source>
</evidence>
<reference evidence="1" key="1">
    <citation type="submission" date="2023-04" db="EMBL/GenBank/DDBJ databases">
        <title>Phytophthora fragariaefolia NBRC 109709.</title>
        <authorList>
            <person name="Ichikawa N."/>
            <person name="Sato H."/>
            <person name="Tonouchi N."/>
        </authorList>
    </citation>
    <scope>NUCLEOTIDE SEQUENCE</scope>
    <source>
        <strain evidence="1">NBRC 109709</strain>
    </source>
</reference>
<evidence type="ECO:0000313" key="1">
    <source>
        <dbReference type="EMBL" id="GMG15452.1"/>
    </source>
</evidence>
<protein>
    <submittedName>
        <fullName evidence="1">Unnamed protein product</fullName>
    </submittedName>
</protein>
<proteinExistence type="predicted"/>
<accession>A0A9W6YN73</accession>